<evidence type="ECO:0000313" key="9">
    <source>
        <dbReference type="Proteomes" id="UP000717634"/>
    </source>
</evidence>
<keyword evidence="5" id="KW-0998">Cell outer membrane</keyword>
<dbReference type="Pfam" id="PF07980">
    <property type="entry name" value="SusD_RagB"/>
    <property type="match status" value="1"/>
</dbReference>
<dbReference type="SUPFAM" id="SSF48452">
    <property type="entry name" value="TPR-like"/>
    <property type="match status" value="1"/>
</dbReference>
<dbReference type="Proteomes" id="UP000717634">
    <property type="component" value="Unassembled WGS sequence"/>
</dbReference>
<dbReference type="InterPro" id="IPR011990">
    <property type="entry name" value="TPR-like_helical_dom_sf"/>
</dbReference>
<evidence type="ECO:0000256" key="1">
    <source>
        <dbReference type="ARBA" id="ARBA00004442"/>
    </source>
</evidence>
<proteinExistence type="inferred from homology"/>
<keyword evidence="4" id="KW-0472">Membrane</keyword>
<evidence type="ECO:0000256" key="5">
    <source>
        <dbReference type="ARBA" id="ARBA00023237"/>
    </source>
</evidence>
<dbReference type="PROSITE" id="PS51257">
    <property type="entry name" value="PROKAR_LIPOPROTEIN"/>
    <property type="match status" value="1"/>
</dbReference>
<dbReference type="InterPro" id="IPR012944">
    <property type="entry name" value="SusD_RagB_dom"/>
</dbReference>
<reference evidence="8 9" key="1">
    <citation type="submission" date="2020-03" db="EMBL/GenBank/DDBJ databases">
        <title>Genomic Encyclopedia of Type Strains, Phase IV (KMG-V): Genome sequencing to study the core and pangenomes of soil and plant-associated prokaryotes.</title>
        <authorList>
            <person name="Whitman W."/>
        </authorList>
    </citation>
    <scope>NUCLEOTIDE SEQUENCE [LARGE SCALE GENOMIC DNA]</scope>
    <source>
        <strain evidence="8 9">1B</strain>
    </source>
</reference>
<keyword evidence="3" id="KW-0732">Signal</keyword>
<name>A0ABX1HQ94_9BACT</name>
<dbReference type="InterPro" id="IPR033985">
    <property type="entry name" value="SusD-like_N"/>
</dbReference>
<organism evidence="8 9">
    <name type="scientific">Hymenobacter artigasi</name>
    <dbReference type="NCBI Taxonomy" id="2719616"/>
    <lineage>
        <taxon>Bacteria</taxon>
        <taxon>Pseudomonadati</taxon>
        <taxon>Bacteroidota</taxon>
        <taxon>Cytophagia</taxon>
        <taxon>Cytophagales</taxon>
        <taxon>Hymenobacteraceae</taxon>
        <taxon>Hymenobacter</taxon>
    </lineage>
</organism>
<comment type="similarity">
    <text evidence="2">Belongs to the SusD family.</text>
</comment>
<evidence type="ECO:0000256" key="3">
    <source>
        <dbReference type="ARBA" id="ARBA00022729"/>
    </source>
</evidence>
<evidence type="ECO:0000259" key="6">
    <source>
        <dbReference type="Pfam" id="PF07980"/>
    </source>
</evidence>
<protein>
    <recommendedName>
        <fullName evidence="10">RagB/SusD family nutrient uptake outer membrane protein</fullName>
    </recommendedName>
</protein>
<evidence type="ECO:0000256" key="2">
    <source>
        <dbReference type="ARBA" id="ARBA00006275"/>
    </source>
</evidence>
<dbReference type="Pfam" id="PF14322">
    <property type="entry name" value="SusD-like_3"/>
    <property type="match status" value="1"/>
</dbReference>
<evidence type="ECO:0008006" key="10">
    <source>
        <dbReference type="Google" id="ProtNLM"/>
    </source>
</evidence>
<keyword evidence="9" id="KW-1185">Reference proteome</keyword>
<feature type="domain" description="SusD-like N-terminal" evidence="7">
    <location>
        <begin position="22"/>
        <end position="223"/>
    </location>
</feature>
<feature type="domain" description="RagB/SusD" evidence="6">
    <location>
        <begin position="319"/>
        <end position="473"/>
    </location>
</feature>
<sequence length="473" mass="51673">MKKNLVLLSLLTLGLLSSCEKFLEEKPYDFLTASNFYQNEGDAVAGLNGAFSIMQQQRHYGRTAWLVQELGGEYIEVVGATTGDRAELNRYTYTANNGEISFWWSSTYLMIARANDVIQKVPPINMDAARKNNLVGNARFLRALGYFELVRSFGAVPLILAPVSGPNDDLRPARTPTAGVYNQIIDDLKFAEANCLPENQIAATSKGRVSSGAAAALLAKVYLTRASSADAQAGDNADALAAANRVIGTNLYSLLPVFGDVFSADKENGAEHIFSVQFDLPPNVGNIIVRQYLSAAGGGFGSFTATDQFANSYATADVRKDWTLTNKAGTATLAQYYFNKFRDDKRIGNDSRANWLILRFADVLLMQSEALNNLNAADPTKYTGINRVRVRAGLAPLPTTATSKAAFVDQLVQERAWEFAQEGHRRFDLLRLGRLQQVEQTVLGRAVPTNALLLPLPQGEILLNPSLVQNPGF</sequence>
<evidence type="ECO:0000259" key="7">
    <source>
        <dbReference type="Pfam" id="PF14322"/>
    </source>
</evidence>
<gene>
    <name evidence="8" type="ORF">HBN54_003869</name>
</gene>
<comment type="subcellular location">
    <subcellularLocation>
        <location evidence="1">Cell outer membrane</location>
    </subcellularLocation>
</comment>
<dbReference type="Gene3D" id="1.25.40.390">
    <property type="match status" value="1"/>
</dbReference>
<dbReference type="RefSeq" id="WP_168674824.1">
    <property type="nucleotide sequence ID" value="NZ_JAAVTK010000014.1"/>
</dbReference>
<evidence type="ECO:0000256" key="4">
    <source>
        <dbReference type="ARBA" id="ARBA00023136"/>
    </source>
</evidence>
<evidence type="ECO:0000313" key="8">
    <source>
        <dbReference type="EMBL" id="NKI91253.1"/>
    </source>
</evidence>
<dbReference type="EMBL" id="JAAVTK010000014">
    <property type="protein sequence ID" value="NKI91253.1"/>
    <property type="molecule type" value="Genomic_DNA"/>
</dbReference>
<accession>A0ABX1HQ94</accession>
<comment type="caution">
    <text evidence="8">The sequence shown here is derived from an EMBL/GenBank/DDBJ whole genome shotgun (WGS) entry which is preliminary data.</text>
</comment>